<protein>
    <submittedName>
        <fullName evidence="1">Uncharacterized protein</fullName>
    </submittedName>
</protein>
<organism evidence="1">
    <name type="scientific">viral metagenome</name>
    <dbReference type="NCBI Taxonomy" id="1070528"/>
    <lineage>
        <taxon>unclassified sequences</taxon>
        <taxon>metagenomes</taxon>
        <taxon>organismal metagenomes</taxon>
    </lineage>
</organism>
<dbReference type="AlphaFoldDB" id="A0A6C0K4N2"/>
<sequence>MADVLVANVPTGTKVPEWTPLVTKFLQTRFGNRYNELITMIKETGSLISGGSILSACIGEPVENQDVDMYVPVKHIPRFLNELIIKDGPIFDADAYNKYAASFYCSSFLRKNGIRKVYNFLGRALGVVNANTYELDVMSVRNKRGPLAVVNNFDLTFCQVWFDGTDVYASHPEHIKSKTGILQFDYCKKLIGGNRFLKNRINKYIRRGFQIKFDERVNTPEVFQDIAKHNTFMYSYQNQRHTCRDPENDSLLVHENRYEDPEFVTKWFNRIAMRYLLGVRDEVVEQGTGKKLLLIPLTKEIRNSQDVRLNKDMDLESRDIDTMHNVEEHRRKVFTSHKSFELTLDDGYDSDDMDTAEFKRIALHTYSTFDNNLADDVTDTLVFGRAMTNLVLNARSIPENLEGYEYSLATMLNSNVDPDNQDKAESKKAYAKLLLGHIEERALSKGDDMFGGEGRLYHIHGHPEEAATTRESLEEFLSGTLTQDDYDVKCYYSGGGCKEMLTQSLIKKIVSPEFFERYSAPRPKKSGLDLEVINYDLVLRNSKSMDNQWGNIYHATMCPYCLKFEERGHGCSVMTHENVKGLPNEMAPYCDPGRAVEDLVEMYKDTAAELNDGFVRLEFCVECGRPSSGHKHFNLDLTEMLDTRKVPDPRNPGQLMYDYGHCPGGGRVEMIARMLAVRDVYRRKDVKDIKEERRLAAWAADAAPINERLMKRATAIWEAARPGIEWADRKKELTAKVKADLGAQGKSDEEITAGVEEAIKKYVAENPKPADSKFNVDVPKSKAYTDPMYADAENNARDSVWSQLSQGGKSYKKRITKNIVKRLRKTRKASKKK</sequence>
<dbReference type="EMBL" id="MN740799">
    <property type="protein sequence ID" value="QHU12413.1"/>
    <property type="molecule type" value="Genomic_DNA"/>
</dbReference>
<evidence type="ECO:0000313" key="1">
    <source>
        <dbReference type="EMBL" id="QHU12413.1"/>
    </source>
</evidence>
<proteinExistence type="predicted"/>
<reference evidence="1" key="1">
    <citation type="journal article" date="2020" name="Nature">
        <title>Giant virus diversity and host interactions through global metagenomics.</title>
        <authorList>
            <person name="Schulz F."/>
            <person name="Roux S."/>
            <person name="Paez-Espino D."/>
            <person name="Jungbluth S."/>
            <person name="Walsh D.A."/>
            <person name="Denef V.J."/>
            <person name="McMahon K.D."/>
            <person name="Konstantinidis K.T."/>
            <person name="Eloe-Fadrosh E.A."/>
            <person name="Kyrpides N.C."/>
            <person name="Woyke T."/>
        </authorList>
    </citation>
    <scope>NUCLEOTIDE SEQUENCE</scope>
    <source>
        <strain evidence="1">GVMAG-S-1101171-110</strain>
    </source>
</reference>
<accession>A0A6C0K4N2</accession>
<name>A0A6C0K4N2_9ZZZZ</name>